<feature type="transmembrane region" description="Helical" evidence="1">
    <location>
        <begin position="269"/>
        <end position="292"/>
    </location>
</feature>
<keyword evidence="1" id="KW-1133">Transmembrane helix</keyword>
<dbReference type="RefSeq" id="WP_073195621.1">
    <property type="nucleotide sequence ID" value="NZ_FQXO01000015.1"/>
</dbReference>
<sequence>MLKRGDRIEGKWYKNEYTILKKIGQGGVGTVYKVIDYEGNIRALKISEDIMSLTREFEILQKLPLLDNIPRVYEIDDWVYRNKRYYYFVMEYIEGNNLKEIINRGKLSIKDILGISLVLLEMMNKLYQLGYIYGDLKLENIIINRRTKKIMFVDFGGVFKKDRCIKEFTPTYDINSWGIENKNLHIERLIFSTTMLIVCLITRREYDPFRTSMKKMLYIVDSLNISEKLKVFIKDGLLNKFNDINCYIEGLKALLIESASNKTIISNDIINLIFLVSICFFVLTIFLGIKFYV</sequence>
<keyword evidence="3" id="KW-0723">Serine/threonine-protein kinase</keyword>
<evidence type="ECO:0000259" key="2">
    <source>
        <dbReference type="PROSITE" id="PS50011"/>
    </source>
</evidence>
<dbReference type="InterPro" id="IPR000719">
    <property type="entry name" value="Prot_kinase_dom"/>
</dbReference>
<name>A0A1M5SVX0_9FIRM</name>
<evidence type="ECO:0000256" key="1">
    <source>
        <dbReference type="SAM" id="Phobius"/>
    </source>
</evidence>
<keyword evidence="4" id="KW-1185">Reference proteome</keyword>
<dbReference type="SUPFAM" id="SSF56112">
    <property type="entry name" value="Protein kinase-like (PK-like)"/>
    <property type="match status" value="1"/>
</dbReference>
<keyword evidence="1" id="KW-0812">Transmembrane</keyword>
<keyword evidence="3" id="KW-0418">Kinase</keyword>
<dbReference type="EMBL" id="FQXO01000015">
    <property type="protein sequence ID" value="SHH42647.1"/>
    <property type="molecule type" value="Genomic_DNA"/>
</dbReference>
<proteinExistence type="predicted"/>
<organism evidence="3 4">
    <name type="scientific">Caloranaerobacter azorensis DSM 13643</name>
    <dbReference type="NCBI Taxonomy" id="1121264"/>
    <lineage>
        <taxon>Bacteria</taxon>
        <taxon>Bacillati</taxon>
        <taxon>Bacillota</taxon>
        <taxon>Tissierellia</taxon>
        <taxon>Tissierellales</taxon>
        <taxon>Thermohalobacteraceae</taxon>
        <taxon>Caloranaerobacter</taxon>
    </lineage>
</organism>
<dbReference type="GO" id="GO:0005524">
    <property type="term" value="F:ATP binding"/>
    <property type="evidence" value="ECO:0007669"/>
    <property type="project" value="InterPro"/>
</dbReference>
<dbReference type="GO" id="GO:0004674">
    <property type="term" value="F:protein serine/threonine kinase activity"/>
    <property type="evidence" value="ECO:0007669"/>
    <property type="project" value="UniProtKB-KW"/>
</dbReference>
<protein>
    <submittedName>
        <fullName evidence="3">Serine/threonine protein kinase</fullName>
    </submittedName>
</protein>
<gene>
    <name evidence="3" type="ORF">SAMN02745135_00768</name>
</gene>
<dbReference type="Gene3D" id="1.10.510.10">
    <property type="entry name" value="Transferase(Phosphotransferase) domain 1"/>
    <property type="match status" value="1"/>
</dbReference>
<dbReference type="PANTHER" id="PTHR44167">
    <property type="entry name" value="OVARIAN-SPECIFIC SERINE/THREONINE-PROTEIN KINASE LOK-RELATED"/>
    <property type="match status" value="1"/>
</dbReference>
<keyword evidence="3" id="KW-0808">Transferase</keyword>
<dbReference type="SMART" id="SM00220">
    <property type="entry name" value="S_TKc"/>
    <property type="match status" value="1"/>
</dbReference>
<dbReference type="PROSITE" id="PS00108">
    <property type="entry name" value="PROTEIN_KINASE_ST"/>
    <property type="match status" value="1"/>
</dbReference>
<dbReference type="InterPro" id="IPR011009">
    <property type="entry name" value="Kinase-like_dom_sf"/>
</dbReference>
<dbReference type="Proteomes" id="UP000183967">
    <property type="component" value="Unassembled WGS sequence"/>
</dbReference>
<feature type="domain" description="Protein kinase" evidence="2">
    <location>
        <begin position="17"/>
        <end position="275"/>
    </location>
</feature>
<keyword evidence="1" id="KW-0472">Membrane</keyword>
<dbReference type="Pfam" id="PF00069">
    <property type="entry name" value="Pkinase"/>
    <property type="match status" value="1"/>
</dbReference>
<dbReference type="AlphaFoldDB" id="A0A1M5SVX0"/>
<evidence type="ECO:0000313" key="4">
    <source>
        <dbReference type="Proteomes" id="UP000183967"/>
    </source>
</evidence>
<dbReference type="InterPro" id="IPR008271">
    <property type="entry name" value="Ser/Thr_kinase_AS"/>
</dbReference>
<dbReference type="OrthoDB" id="583109at2"/>
<evidence type="ECO:0000313" key="3">
    <source>
        <dbReference type="EMBL" id="SHH42647.1"/>
    </source>
</evidence>
<dbReference type="PANTHER" id="PTHR44167:SF24">
    <property type="entry name" value="SERINE_THREONINE-PROTEIN KINASE CHK2"/>
    <property type="match status" value="1"/>
</dbReference>
<reference evidence="4" key="1">
    <citation type="submission" date="2016-11" db="EMBL/GenBank/DDBJ databases">
        <authorList>
            <person name="Varghese N."/>
            <person name="Submissions S."/>
        </authorList>
    </citation>
    <scope>NUCLEOTIDE SEQUENCE [LARGE SCALE GENOMIC DNA]</scope>
    <source>
        <strain evidence="4">DSM 13643</strain>
    </source>
</reference>
<dbReference type="PROSITE" id="PS50011">
    <property type="entry name" value="PROTEIN_KINASE_DOM"/>
    <property type="match status" value="1"/>
</dbReference>
<accession>A0A1M5SVX0</accession>